<dbReference type="Proteomes" id="UP001600888">
    <property type="component" value="Unassembled WGS sequence"/>
</dbReference>
<name>A0ABR4F7N3_9PEZI</name>
<keyword evidence="3 7" id="KW-0547">Nucleotide-binding</keyword>
<dbReference type="InterPro" id="IPR036784">
    <property type="entry name" value="AK/P_DHK_N_sf"/>
</dbReference>
<evidence type="ECO:0000256" key="5">
    <source>
        <dbReference type="ARBA" id="ARBA00022840"/>
    </source>
</evidence>
<proteinExistence type="inferred from homology"/>
<sequence>MHNHRWRAFSALDDWVGKEARPISLRQLMVFGRSLNEQRLISSANYVRTELPRRIAHRIRDMQTLPYCVVANPHFNDVYELYYDAFDKFRRVPEIRSLEENDSFCRAISTTLKAHLSVIPKLAMGILQVSADDMLPAEELDRFMNAILRSRISRRVIAEQHLSLTETFHSPSFSPGVKVPDSDFVGKVFLKCNAADMIQRCGKAVLDLARSAYGEDVALPEIRLAGHQDANFPFILSHIEYIIGELLRNSVQSVIERQIQDGRAERPPPPIEVTICESSKHVEIRVSDQGGGIPRDVLPHLWSFCKGPKSQQILANLTRVPRMAATLQEVRVDEPPASEVKASAATASYVSSLSSLTSRPPNLRLGMGLPLSRIYAEYWAGALELQSLWGYGVDVFLQVSKLDSSRTAQKVALLAAPFSRPSSCSQPLWKTKKENDGVPEEIIIPSSPRPVNAHSKSQAKLQSIFATRPLSSPCQ</sequence>
<evidence type="ECO:0000256" key="7">
    <source>
        <dbReference type="RuleBase" id="RU366032"/>
    </source>
</evidence>
<evidence type="ECO:0000259" key="9">
    <source>
        <dbReference type="Pfam" id="PF02518"/>
    </source>
</evidence>
<dbReference type="SUPFAM" id="SSF69012">
    <property type="entry name" value="alpha-ketoacid dehydrogenase kinase, N-terminal domain"/>
    <property type="match status" value="1"/>
</dbReference>
<dbReference type="Pfam" id="PF10436">
    <property type="entry name" value="BCDHK_Adom3"/>
    <property type="match status" value="1"/>
</dbReference>
<dbReference type="EC" id="2.7.11.-" evidence="7"/>
<evidence type="ECO:0000256" key="2">
    <source>
        <dbReference type="ARBA" id="ARBA00022679"/>
    </source>
</evidence>
<dbReference type="Pfam" id="PF02518">
    <property type="entry name" value="HATPase_c"/>
    <property type="match status" value="1"/>
</dbReference>
<dbReference type="InterPro" id="IPR018955">
    <property type="entry name" value="BCDHK/PDK_N"/>
</dbReference>
<comment type="caution">
    <text evidence="11">The sequence shown here is derived from an EMBL/GenBank/DDBJ whole genome shotgun (WGS) entry which is preliminary data.</text>
</comment>
<reference evidence="11 12" key="1">
    <citation type="submission" date="2024-03" db="EMBL/GenBank/DDBJ databases">
        <title>A high-quality draft genome sequence of Diaporthe vaccinii, a causative agent of upright dieback and viscid rot disease in cranberry plants.</title>
        <authorList>
            <person name="Sarrasin M."/>
            <person name="Lang B.F."/>
            <person name="Burger G."/>
        </authorList>
    </citation>
    <scope>NUCLEOTIDE SEQUENCE [LARGE SCALE GENOMIC DNA]</scope>
    <source>
        <strain evidence="11 12">IS7</strain>
    </source>
</reference>
<evidence type="ECO:0000256" key="6">
    <source>
        <dbReference type="ARBA" id="ARBA00023128"/>
    </source>
</evidence>
<dbReference type="EMBL" id="JBAWTH010000009">
    <property type="protein sequence ID" value="KAL2290531.1"/>
    <property type="molecule type" value="Genomic_DNA"/>
</dbReference>
<keyword evidence="4 7" id="KW-0418">Kinase</keyword>
<dbReference type="InterPro" id="IPR003594">
    <property type="entry name" value="HATPase_dom"/>
</dbReference>
<comment type="similarity">
    <text evidence="1 7">Belongs to the PDK/BCKDK protein kinase family.</text>
</comment>
<keyword evidence="12" id="KW-1185">Reference proteome</keyword>
<gene>
    <name evidence="11" type="ORF">FJTKL_15604</name>
</gene>
<accession>A0ABR4F7N3</accession>
<dbReference type="InterPro" id="IPR036890">
    <property type="entry name" value="HATPase_C_sf"/>
</dbReference>
<keyword evidence="6 7" id="KW-0496">Mitochondrion</keyword>
<evidence type="ECO:0000313" key="12">
    <source>
        <dbReference type="Proteomes" id="UP001600888"/>
    </source>
</evidence>
<feature type="domain" description="Branched-chain alpha-ketoacid dehydrogenase kinase/Pyruvate dehydrogenase kinase N-terminal" evidence="10">
    <location>
        <begin position="22"/>
        <end position="188"/>
    </location>
</feature>
<feature type="region of interest" description="Disordered" evidence="8">
    <location>
        <begin position="440"/>
        <end position="459"/>
    </location>
</feature>
<protein>
    <recommendedName>
        <fullName evidence="7">Protein-serine/threonine kinase</fullName>
        <ecNumber evidence="7">2.7.11.-</ecNumber>
    </recommendedName>
</protein>
<dbReference type="PANTHER" id="PTHR11947">
    <property type="entry name" value="PYRUVATE DEHYDROGENASE KINASE"/>
    <property type="match status" value="1"/>
</dbReference>
<evidence type="ECO:0000256" key="4">
    <source>
        <dbReference type="ARBA" id="ARBA00022777"/>
    </source>
</evidence>
<organism evidence="11 12">
    <name type="scientific">Diaporthe vaccinii</name>
    <dbReference type="NCBI Taxonomy" id="105482"/>
    <lineage>
        <taxon>Eukaryota</taxon>
        <taxon>Fungi</taxon>
        <taxon>Dikarya</taxon>
        <taxon>Ascomycota</taxon>
        <taxon>Pezizomycotina</taxon>
        <taxon>Sordariomycetes</taxon>
        <taxon>Sordariomycetidae</taxon>
        <taxon>Diaporthales</taxon>
        <taxon>Diaporthaceae</taxon>
        <taxon>Diaporthe</taxon>
        <taxon>Diaporthe eres species complex</taxon>
    </lineage>
</organism>
<evidence type="ECO:0000256" key="3">
    <source>
        <dbReference type="ARBA" id="ARBA00022741"/>
    </source>
</evidence>
<dbReference type="SUPFAM" id="SSF55874">
    <property type="entry name" value="ATPase domain of HSP90 chaperone/DNA topoisomerase II/histidine kinase"/>
    <property type="match status" value="1"/>
</dbReference>
<keyword evidence="2 7" id="KW-0808">Transferase</keyword>
<evidence type="ECO:0000313" key="11">
    <source>
        <dbReference type="EMBL" id="KAL2290531.1"/>
    </source>
</evidence>
<dbReference type="Gene3D" id="3.30.565.10">
    <property type="entry name" value="Histidine kinase-like ATPase, C-terminal domain"/>
    <property type="match status" value="1"/>
</dbReference>
<dbReference type="Gene3D" id="1.20.140.20">
    <property type="entry name" value="Alpha-ketoacid/pyruvate dehydrogenase kinase, N-terminal domain"/>
    <property type="match status" value="1"/>
</dbReference>
<dbReference type="InterPro" id="IPR039028">
    <property type="entry name" value="BCKD/PDK"/>
</dbReference>
<evidence type="ECO:0000256" key="1">
    <source>
        <dbReference type="ARBA" id="ARBA00006155"/>
    </source>
</evidence>
<dbReference type="PANTHER" id="PTHR11947:SF25">
    <property type="entry name" value="[PYRUVATE DEHYDROGENASE (ACETYL-TRANSFERRING)] KINASE 2, MITOCHONDRIAL"/>
    <property type="match status" value="1"/>
</dbReference>
<comment type="subcellular location">
    <subcellularLocation>
        <location evidence="7">Mitochondrion matrix</location>
    </subcellularLocation>
</comment>
<feature type="domain" description="Histidine kinase/HSP90-like ATPase" evidence="9">
    <location>
        <begin position="238"/>
        <end position="312"/>
    </location>
</feature>
<evidence type="ECO:0000256" key="8">
    <source>
        <dbReference type="SAM" id="MobiDB-lite"/>
    </source>
</evidence>
<evidence type="ECO:0000259" key="10">
    <source>
        <dbReference type="Pfam" id="PF10436"/>
    </source>
</evidence>
<keyword evidence="5 7" id="KW-0067">ATP-binding</keyword>